<accession>A0A540NCB3</accession>
<proteinExistence type="predicted"/>
<name>A0A540NCB3_MALBA</name>
<dbReference type="AlphaFoldDB" id="A0A540NCB3"/>
<protein>
    <submittedName>
        <fullName evidence="1">Uncharacterized protein</fullName>
    </submittedName>
</protein>
<sequence length="57" mass="6609">MKTFFNSRMGSDIGGTKFRFEFFELRVGLAGPNQATMTSRFYHDAGARFLRSTYIKF</sequence>
<evidence type="ECO:0000313" key="2">
    <source>
        <dbReference type="Proteomes" id="UP000315295"/>
    </source>
</evidence>
<dbReference type="EMBL" id="VIEB01000067">
    <property type="protein sequence ID" value="TQE08682.1"/>
    <property type="molecule type" value="Genomic_DNA"/>
</dbReference>
<gene>
    <name evidence="1" type="ORF">C1H46_005666</name>
</gene>
<organism evidence="1 2">
    <name type="scientific">Malus baccata</name>
    <name type="common">Siberian crab apple</name>
    <name type="synonym">Pyrus baccata</name>
    <dbReference type="NCBI Taxonomy" id="106549"/>
    <lineage>
        <taxon>Eukaryota</taxon>
        <taxon>Viridiplantae</taxon>
        <taxon>Streptophyta</taxon>
        <taxon>Embryophyta</taxon>
        <taxon>Tracheophyta</taxon>
        <taxon>Spermatophyta</taxon>
        <taxon>Magnoliopsida</taxon>
        <taxon>eudicotyledons</taxon>
        <taxon>Gunneridae</taxon>
        <taxon>Pentapetalae</taxon>
        <taxon>rosids</taxon>
        <taxon>fabids</taxon>
        <taxon>Rosales</taxon>
        <taxon>Rosaceae</taxon>
        <taxon>Amygdaloideae</taxon>
        <taxon>Maleae</taxon>
        <taxon>Malus</taxon>
    </lineage>
</organism>
<reference evidence="1 2" key="1">
    <citation type="journal article" date="2019" name="G3 (Bethesda)">
        <title>Sequencing of a Wild Apple (Malus baccata) Genome Unravels the Differences Between Cultivated and Wild Apple Species Regarding Disease Resistance and Cold Tolerance.</title>
        <authorList>
            <person name="Chen X."/>
        </authorList>
    </citation>
    <scope>NUCLEOTIDE SEQUENCE [LARGE SCALE GENOMIC DNA]</scope>
    <source>
        <strain evidence="2">cv. Shandingzi</strain>
        <tissue evidence="1">Leaves</tissue>
    </source>
</reference>
<keyword evidence="2" id="KW-1185">Reference proteome</keyword>
<comment type="caution">
    <text evidence="1">The sequence shown here is derived from an EMBL/GenBank/DDBJ whole genome shotgun (WGS) entry which is preliminary data.</text>
</comment>
<evidence type="ECO:0000313" key="1">
    <source>
        <dbReference type="EMBL" id="TQE08682.1"/>
    </source>
</evidence>
<dbReference type="Proteomes" id="UP000315295">
    <property type="component" value="Unassembled WGS sequence"/>
</dbReference>